<organism evidence="2 3">
    <name type="scientific">Candidatus Portnoybacteria bacterium RBG_13_41_18</name>
    <dbReference type="NCBI Taxonomy" id="1801991"/>
    <lineage>
        <taxon>Bacteria</taxon>
        <taxon>Candidatus Portnoyibacteriota</taxon>
    </lineage>
</organism>
<evidence type="ECO:0000256" key="1">
    <source>
        <dbReference type="SAM" id="Phobius"/>
    </source>
</evidence>
<keyword evidence="1" id="KW-1133">Transmembrane helix</keyword>
<dbReference type="EMBL" id="MHMV01000001">
    <property type="protein sequence ID" value="OGZ35155.1"/>
    <property type="molecule type" value="Genomic_DNA"/>
</dbReference>
<evidence type="ECO:0000313" key="2">
    <source>
        <dbReference type="EMBL" id="OGZ35155.1"/>
    </source>
</evidence>
<comment type="caution">
    <text evidence="2">The sequence shown here is derived from an EMBL/GenBank/DDBJ whole genome shotgun (WGS) entry which is preliminary data.</text>
</comment>
<feature type="transmembrane region" description="Helical" evidence="1">
    <location>
        <begin position="12"/>
        <end position="32"/>
    </location>
</feature>
<sequence length="131" mass="14143">MLKKNIGKIKVSLATVIIVICSVATAVAVYWIQTEPIEGAASVVAANNFSATGNLTKNNPGMEKNVWYLIYEKPGQAAISTKLLFSVDSICKLLTTEEICKTSKLTSGKRVRVIGNFVGRAVQVQRLTAVK</sequence>
<gene>
    <name evidence="2" type="ORF">A2174_01695</name>
</gene>
<keyword evidence="1" id="KW-0472">Membrane</keyword>
<proteinExistence type="predicted"/>
<protein>
    <submittedName>
        <fullName evidence="2">Uncharacterized protein</fullName>
    </submittedName>
</protein>
<evidence type="ECO:0000313" key="3">
    <source>
        <dbReference type="Proteomes" id="UP000177725"/>
    </source>
</evidence>
<accession>A0A1G2FAR5</accession>
<dbReference type="Proteomes" id="UP000177725">
    <property type="component" value="Unassembled WGS sequence"/>
</dbReference>
<name>A0A1G2FAR5_9BACT</name>
<reference evidence="2 3" key="1">
    <citation type="journal article" date="2016" name="Nat. Commun.">
        <title>Thousands of microbial genomes shed light on interconnected biogeochemical processes in an aquifer system.</title>
        <authorList>
            <person name="Anantharaman K."/>
            <person name="Brown C.T."/>
            <person name="Hug L.A."/>
            <person name="Sharon I."/>
            <person name="Castelle C.J."/>
            <person name="Probst A.J."/>
            <person name="Thomas B.C."/>
            <person name="Singh A."/>
            <person name="Wilkins M.J."/>
            <person name="Karaoz U."/>
            <person name="Brodie E.L."/>
            <person name="Williams K.H."/>
            <person name="Hubbard S.S."/>
            <person name="Banfield J.F."/>
        </authorList>
    </citation>
    <scope>NUCLEOTIDE SEQUENCE [LARGE SCALE GENOMIC DNA]</scope>
</reference>
<dbReference type="AlphaFoldDB" id="A0A1G2FAR5"/>
<keyword evidence="1" id="KW-0812">Transmembrane</keyword>